<evidence type="ECO:0000313" key="4">
    <source>
        <dbReference type="EMBL" id="ACK74157.1"/>
    </source>
</evidence>
<feature type="domain" description="PNPLA" evidence="3">
    <location>
        <begin position="11"/>
        <end position="198"/>
    </location>
</feature>
<dbReference type="GO" id="GO:0016787">
    <property type="term" value="F:hydrolase activity"/>
    <property type="evidence" value="ECO:0007669"/>
    <property type="project" value="UniProtKB-UniRule"/>
</dbReference>
<dbReference type="AlphaFoldDB" id="B7KMY5"/>
<evidence type="ECO:0000256" key="1">
    <source>
        <dbReference type="ARBA" id="ARBA00023098"/>
    </source>
</evidence>
<dbReference type="SUPFAM" id="SSF52151">
    <property type="entry name" value="FabD/lysophospholipase-like"/>
    <property type="match status" value="1"/>
</dbReference>
<feature type="active site" description="Proton acceptor" evidence="2">
    <location>
        <position position="185"/>
    </location>
</feature>
<keyword evidence="2" id="KW-0378">Hydrolase</keyword>
<feature type="short sequence motif" description="DGA/G" evidence="2">
    <location>
        <begin position="185"/>
        <end position="187"/>
    </location>
</feature>
<reference evidence="4" key="1">
    <citation type="submission" date="2008-12" db="EMBL/GenBank/DDBJ databases">
        <title>Complete sequence of plasmid4 of Cyanothece sp. PCC 7424.</title>
        <authorList>
            <consortium name="US DOE Joint Genome Institute"/>
            <person name="Lucas S."/>
            <person name="Copeland A."/>
            <person name="Lapidus A."/>
            <person name="Glavina del Rio T."/>
            <person name="Dalin E."/>
            <person name="Tice H."/>
            <person name="Bruce D."/>
            <person name="Goodwin L."/>
            <person name="Pitluck S."/>
            <person name="Chertkov O."/>
            <person name="Brettin T."/>
            <person name="Detter J.C."/>
            <person name="Han C."/>
            <person name="Larimer F."/>
            <person name="Land M."/>
            <person name="Hauser L."/>
            <person name="Kyrpides N."/>
            <person name="Mikhailova N."/>
            <person name="Liberton M."/>
            <person name="Stoeckel J."/>
            <person name="Banerjee A."/>
            <person name="Singh A."/>
            <person name="Page L."/>
            <person name="Sato H."/>
            <person name="Zhao L."/>
            <person name="Sherman L."/>
            <person name="Pakrasi H."/>
            <person name="Richardson P."/>
        </authorList>
    </citation>
    <scope>NUCLEOTIDE SEQUENCE</scope>
    <source>
        <strain evidence="4">PCC 7424</strain>
        <plasmid evidence="4">pP742404</plasmid>
    </source>
</reference>
<feature type="short sequence motif" description="GXGXXG" evidence="2">
    <location>
        <begin position="15"/>
        <end position="20"/>
    </location>
</feature>
<dbReference type="InterPro" id="IPR002641">
    <property type="entry name" value="PNPLA_dom"/>
</dbReference>
<evidence type="ECO:0000313" key="5">
    <source>
        <dbReference type="Proteomes" id="UP000002384"/>
    </source>
</evidence>
<organism evidence="4 5">
    <name type="scientific">Gloeothece citriformis (strain PCC 7424)</name>
    <name type="common">Cyanothece sp. (strain PCC 7424)</name>
    <dbReference type="NCBI Taxonomy" id="65393"/>
    <lineage>
        <taxon>Bacteria</taxon>
        <taxon>Bacillati</taxon>
        <taxon>Cyanobacteriota</taxon>
        <taxon>Cyanophyceae</taxon>
        <taxon>Oscillatoriophycideae</taxon>
        <taxon>Chroococcales</taxon>
        <taxon>Aphanothecaceae</taxon>
        <taxon>Gloeothece</taxon>
        <taxon>Gloeothece citriformis</taxon>
    </lineage>
</organism>
<accession>B7KMY5</accession>
<proteinExistence type="predicted"/>
<name>B7KMY5_GLOC7</name>
<dbReference type="OrthoDB" id="9807112at2"/>
<dbReference type="Pfam" id="PF01734">
    <property type="entry name" value="Patatin"/>
    <property type="match status" value="1"/>
</dbReference>
<feature type="active site" description="Nucleophile" evidence="2">
    <location>
        <position position="49"/>
    </location>
</feature>
<dbReference type="PANTHER" id="PTHR24138:SF12">
    <property type="entry name" value="PATATIN FAMILY PROTEIN"/>
    <property type="match status" value="1"/>
</dbReference>
<dbReference type="GO" id="GO:0016042">
    <property type="term" value="P:lipid catabolic process"/>
    <property type="evidence" value="ECO:0007669"/>
    <property type="project" value="UniProtKB-UniRule"/>
</dbReference>
<keyword evidence="2" id="KW-0442">Lipid degradation</keyword>
<evidence type="ECO:0000256" key="2">
    <source>
        <dbReference type="PROSITE-ProRule" id="PRU01161"/>
    </source>
</evidence>
<dbReference type="PANTHER" id="PTHR24138">
    <property type="entry name" value="INTRACELLLAR PHOSPHOLIPASE A FAMILY"/>
    <property type="match status" value="1"/>
</dbReference>
<dbReference type="InterPro" id="IPR016035">
    <property type="entry name" value="Acyl_Trfase/lysoPLipase"/>
</dbReference>
<keyword evidence="1 2" id="KW-0443">Lipid metabolism</keyword>
<protein>
    <submittedName>
        <fullName evidence="4">Patatin</fullName>
    </submittedName>
</protein>
<sequence length="329" mass="36209">MEQSKRSFRILSLEGGGIMGAFSASVLATLEEETNCRCVEHFDLIAGTSTGGIIAIGLGLGLPASEIREFYKNNGSQIFRNTGFTRRVFNSVRHLFQPKHSQENLRQALHGAFQDRKFGESKCRLVIPTYDAIGGRIFIMKTAHHERLKFDIEALAVDVALATSAAPTYFSAAPFPIHQGASYIDGGVWANCPALVGLVEAIHFLNVPPESIDILNIGTISSPFSVSQNAQSGIFGWGKGLINIFMNAQVESSRAMSSLLTNDGFFNINYSAEEGRFSLDDSSKINELISLGRGEAVKMKNFEQVKQRFLNNQRVKPFIPIQRLEENGQ</sequence>
<dbReference type="KEGG" id="cyc:PCC7424_5594"/>
<gene>
    <name evidence="4" type="ordered locus">PCC7424_5594</name>
</gene>
<dbReference type="NCBIfam" id="NF041079">
    <property type="entry name" value="CBASS_lipase"/>
    <property type="match status" value="1"/>
</dbReference>
<dbReference type="HOGENOM" id="CLU_000288_144_9_3"/>
<keyword evidence="5" id="KW-1185">Reference proteome</keyword>
<dbReference type="RefSeq" id="WP_012599390.1">
    <property type="nucleotide sequence ID" value="NC_011732.1"/>
</dbReference>
<dbReference type="Gene3D" id="3.40.1090.10">
    <property type="entry name" value="Cytosolic phospholipase A2 catalytic domain"/>
    <property type="match status" value="1"/>
</dbReference>
<dbReference type="CDD" id="cd07199">
    <property type="entry name" value="Pat17_PNPLA8_PNPLA9_like"/>
    <property type="match status" value="1"/>
</dbReference>
<evidence type="ECO:0000259" key="3">
    <source>
        <dbReference type="PROSITE" id="PS51635"/>
    </source>
</evidence>
<dbReference type="InterPro" id="IPR047156">
    <property type="entry name" value="Teg/CotR/CapV-like"/>
</dbReference>
<keyword evidence="4" id="KW-0614">Plasmid</keyword>
<dbReference type="PROSITE" id="PS51635">
    <property type="entry name" value="PNPLA"/>
    <property type="match status" value="1"/>
</dbReference>
<dbReference type="EMBL" id="CP001295">
    <property type="protein sequence ID" value="ACK74157.1"/>
    <property type="molecule type" value="Genomic_DNA"/>
</dbReference>
<feature type="short sequence motif" description="GXSXG" evidence="2">
    <location>
        <begin position="47"/>
        <end position="51"/>
    </location>
</feature>
<geneLocation type="plasmid" evidence="4 5">
    <name>pP742404</name>
</geneLocation>
<dbReference type="Proteomes" id="UP000002384">
    <property type="component" value="Plasmid pP742404"/>
</dbReference>